<evidence type="ECO:0000313" key="5">
    <source>
        <dbReference type="Proteomes" id="UP000683360"/>
    </source>
</evidence>
<dbReference type="PANTHER" id="PTHR22803">
    <property type="entry name" value="MANNOSE, PHOSPHOLIPASE, LECTIN RECEPTOR RELATED"/>
    <property type="match status" value="1"/>
</dbReference>
<protein>
    <recommendedName>
        <fullName evidence="3">C-type lectin domain-containing protein</fullName>
    </recommendedName>
</protein>
<dbReference type="EMBL" id="CAJPWZ010002498">
    <property type="protein sequence ID" value="CAG2238919.1"/>
    <property type="molecule type" value="Genomic_DNA"/>
</dbReference>
<comment type="caution">
    <text evidence="4">The sequence shown here is derived from an EMBL/GenBank/DDBJ whole genome shotgun (WGS) entry which is preliminary data.</text>
</comment>
<dbReference type="CDD" id="cd00037">
    <property type="entry name" value="CLECT"/>
    <property type="match status" value="1"/>
</dbReference>
<dbReference type="Gene3D" id="3.10.100.10">
    <property type="entry name" value="Mannose-Binding Protein A, subunit A"/>
    <property type="match status" value="1"/>
</dbReference>
<dbReference type="InterPro" id="IPR016187">
    <property type="entry name" value="CTDL_fold"/>
</dbReference>
<keyword evidence="2" id="KW-1133">Transmembrane helix</keyword>
<keyword evidence="2" id="KW-0812">Transmembrane</keyword>
<dbReference type="PROSITE" id="PS50041">
    <property type="entry name" value="C_TYPE_LECTIN_2"/>
    <property type="match status" value="1"/>
</dbReference>
<feature type="transmembrane region" description="Helical" evidence="2">
    <location>
        <begin position="528"/>
        <end position="550"/>
    </location>
</feature>
<dbReference type="Pfam" id="PF00059">
    <property type="entry name" value="Lectin_C"/>
    <property type="match status" value="1"/>
</dbReference>
<dbReference type="InterPro" id="IPR018378">
    <property type="entry name" value="C-type_lectin_CS"/>
</dbReference>
<accession>A0A8S3U516</accession>
<reference evidence="4" key="1">
    <citation type="submission" date="2021-03" db="EMBL/GenBank/DDBJ databases">
        <authorList>
            <person name="Bekaert M."/>
        </authorList>
    </citation>
    <scope>NUCLEOTIDE SEQUENCE</scope>
</reference>
<keyword evidence="2" id="KW-0472">Membrane</keyword>
<dbReference type="InterPro" id="IPR022041">
    <property type="entry name" value="Methyltransf_FA"/>
</dbReference>
<dbReference type="InterPro" id="IPR016186">
    <property type="entry name" value="C-type_lectin-like/link_sf"/>
</dbReference>
<dbReference type="SUPFAM" id="SSF56436">
    <property type="entry name" value="C-type lectin-like"/>
    <property type="match status" value="1"/>
</dbReference>
<proteinExistence type="predicted"/>
<dbReference type="InterPro" id="IPR050111">
    <property type="entry name" value="C-type_lectin/snaclec_domain"/>
</dbReference>
<evidence type="ECO:0000256" key="1">
    <source>
        <dbReference type="ARBA" id="ARBA00023157"/>
    </source>
</evidence>
<dbReference type="AlphaFoldDB" id="A0A8S3U516"/>
<name>A0A8S3U516_MYTED</name>
<evidence type="ECO:0000259" key="3">
    <source>
        <dbReference type="PROSITE" id="PS50041"/>
    </source>
</evidence>
<dbReference type="OrthoDB" id="6153286at2759"/>
<keyword evidence="5" id="KW-1185">Reference proteome</keyword>
<gene>
    <name evidence="4" type="ORF">MEDL_51314</name>
</gene>
<dbReference type="Pfam" id="PF12248">
    <property type="entry name" value="Methyltransf_FA"/>
    <property type="match status" value="1"/>
</dbReference>
<keyword evidence="1" id="KW-1015">Disulfide bond</keyword>
<evidence type="ECO:0000313" key="4">
    <source>
        <dbReference type="EMBL" id="CAG2238919.1"/>
    </source>
</evidence>
<organism evidence="4 5">
    <name type="scientific">Mytilus edulis</name>
    <name type="common">Blue mussel</name>
    <dbReference type="NCBI Taxonomy" id="6550"/>
    <lineage>
        <taxon>Eukaryota</taxon>
        <taxon>Metazoa</taxon>
        <taxon>Spiralia</taxon>
        <taxon>Lophotrochozoa</taxon>
        <taxon>Mollusca</taxon>
        <taxon>Bivalvia</taxon>
        <taxon>Autobranchia</taxon>
        <taxon>Pteriomorphia</taxon>
        <taxon>Mytilida</taxon>
        <taxon>Mytiloidea</taxon>
        <taxon>Mytilidae</taxon>
        <taxon>Mytilinae</taxon>
        <taxon>Mytilus</taxon>
    </lineage>
</organism>
<dbReference type="PROSITE" id="PS00615">
    <property type="entry name" value="C_TYPE_LECTIN_1"/>
    <property type="match status" value="1"/>
</dbReference>
<dbReference type="Proteomes" id="UP000683360">
    <property type="component" value="Unassembled WGS sequence"/>
</dbReference>
<evidence type="ECO:0000256" key="2">
    <source>
        <dbReference type="SAM" id="Phobius"/>
    </source>
</evidence>
<dbReference type="InterPro" id="IPR001304">
    <property type="entry name" value="C-type_lectin-like"/>
</dbReference>
<sequence length="552" mass="62480">MAEPRTSEQQGFLAAELQQQSNIGSLDYWIGVTDIVLENHWEYASDESTVTDLYWGPNEPDGHIGENCVVISASSFGKWHDVVCTTKRHFICEKENSLQKRKESKGVTGITDKMATLALDRHYPETGLDGLIEAIEQLFISKFDINIHAESEHVKSICASCIEENVVQFLQTVQKILLDVNKDGDTNFAVKVFELISIMYVTAQTIKKDCLSILRLLVAFLQWLWSNRENKVWSEIDFELLDSGIQADLAGVLKQFETSEAYLEGVENHVYFTNDLQSNARVMDIINIDDGTTFIGKLQKQIEDEMQKSVTIHTNNVGKKPVRNYPSNQIYTQLTPYGIVPVNNVSLEFQVKACNDAFVLLSSASDLNSRFLYEIVIGSRANTAMFLRLKIWRKNCIMSGIKAIVLSCDEYTNLFVNWSNSSRITVGNYSHTFIDWTDPYPFMIEGYGIMTGWGSNGSWIFNLEETTCECECTTDIPNLSNYTHAELLEILDPEITKIRQHLLVDKTQLSSTIRRLTSAPDDRKSSKGVGLIAVVVFVYCLALLLLLIFLRL</sequence>
<feature type="domain" description="C-type lectin" evidence="3">
    <location>
        <begin position="1"/>
        <end position="93"/>
    </location>
</feature>